<evidence type="ECO:0000256" key="4">
    <source>
        <dbReference type="SAM" id="SignalP"/>
    </source>
</evidence>
<protein>
    <submittedName>
        <fullName evidence="5">S28 family serine protease</fullName>
    </submittedName>
</protein>
<proteinExistence type="predicted"/>
<reference evidence="5 6" key="1">
    <citation type="journal article" date="2019" name="Int. J. Syst. Evol. Microbiol.">
        <title>The Global Catalogue of Microorganisms (GCM) 10K type strain sequencing project: providing services to taxonomists for standard genome sequencing and annotation.</title>
        <authorList>
            <consortium name="The Broad Institute Genomics Platform"/>
            <consortium name="The Broad Institute Genome Sequencing Center for Infectious Disease"/>
            <person name="Wu L."/>
            <person name="Ma J."/>
        </authorList>
    </citation>
    <scope>NUCLEOTIDE SEQUENCE [LARGE SCALE GENOMIC DNA]</scope>
    <source>
        <strain evidence="5 6">JCM 9383</strain>
    </source>
</reference>
<evidence type="ECO:0000256" key="3">
    <source>
        <dbReference type="ARBA" id="ARBA00022801"/>
    </source>
</evidence>
<gene>
    <name evidence="5" type="ORF">GCM10010470_03430</name>
</gene>
<keyword evidence="6" id="KW-1185">Reference proteome</keyword>
<dbReference type="GO" id="GO:0008233">
    <property type="term" value="F:peptidase activity"/>
    <property type="evidence" value="ECO:0007669"/>
    <property type="project" value="UniProtKB-KW"/>
</dbReference>
<dbReference type="Pfam" id="PF05576">
    <property type="entry name" value="Peptidase_S37"/>
    <property type="match status" value="1"/>
</dbReference>
<dbReference type="SUPFAM" id="SSF53474">
    <property type="entry name" value="alpha/beta-Hydrolases"/>
    <property type="match status" value="1"/>
</dbReference>
<evidence type="ECO:0000256" key="1">
    <source>
        <dbReference type="ARBA" id="ARBA00022670"/>
    </source>
</evidence>
<dbReference type="InterPro" id="IPR008761">
    <property type="entry name" value="Peptidase_S37"/>
</dbReference>
<dbReference type="InterPro" id="IPR029058">
    <property type="entry name" value="AB_hydrolase_fold"/>
</dbReference>
<dbReference type="PANTHER" id="PTHR11010">
    <property type="entry name" value="PROTEASE S28 PRO-X CARBOXYPEPTIDASE-RELATED"/>
    <property type="match status" value="1"/>
</dbReference>
<name>A0ABN3V5D7_9PSEU</name>
<dbReference type="Proteomes" id="UP001500979">
    <property type="component" value="Unassembled WGS sequence"/>
</dbReference>
<keyword evidence="1 5" id="KW-0645">Protease</keyword>
<dbReference type="PANTHER" id="PTHR11010:SF38">
    <property type="entry name" value="LYSOSOMAL PRO-X CARBOXYPEPTIDASE"/>
    <property type="match status" value="1"/>
</dbReference>
<feature type="chain" id="PRO_5046372766" evidence="4">
    <location>
        <begin position="25"/>
        <end position="456"/>
    </location>
</feature>
<dbReference type="GO" id="GO:0006508">
    <property type="term" value="P:proteolysis"/>
    <property type="evidence" value="ECO:0007669"/>
    <property type="project" value="UniProtKB-KW"/>
</dbReference>
<evidence type="ECO:0000313" key="6">
    <source>
        <dbReference type="Proteomes" id="UP001500979"/>
    </source>
</evidence>
<evidence type="ECO:0000256" key="2">
    <source>
        <dbReference type="ARBA" id="ARBA00022729"/>
    </source>
</evidence>
<feature type="signal peptide" evidence="4">
    <location>
        <begin position="1"/>
        <end position="24"/>
    </location>
</feature>
<dbReference type="EMBL" id="BAAAUX010000001">
    <property type="protein sequence ID" value="GAA2774723.1"/>
    <property type="molecule type" value="Genomic_DNA"/>
</dbReference>
<keyword evidence="2 4" id="KW-0732">Signal</keyword>
<organism evidence="5 6">
    <name type="scientific">Saccharopolyspora taberi</name>
    <dbReference type="NCBI Taxonomy" id="60895"/>
    <lineage>
        <taxon>Bacteria</taxon>
        <taxon>Bacillati</taxon>
        <taxon>Actinomycetota</taxon>
        <taxon>Actinomycetes</taxon>
        <taxon>Pseudonocardiales</taxon>
        <taxon>Pseudonocardiaceae</taxon>
        <taxon>Saccharopolyspora</taxon>
    </lineage>
</organism>
<accession>A0ABN3V5D7</accession>
<sequence>MKWRGAVTAAVACGLLFGGLPAAAAPPDEVREQLERVPGLTIVGERPTEPGFRLFDLTFAQPVDHHDPASGVFQQRLTLLHRDFARPTVAYTSGYNLPQKANRSEPTQLLDGNQVSIEHRFFTPSRPEPADWGDLDIWQSATDEHRIIDSFKAAYGQKWITTGGSKGGMTAVYHRRFYPEDVDGTVAYVAPNDVDNDEDGYDEFLADVGPDPACRDALTTAQREALLRREEMLKRFGDYAAQNGFTFDRTVGDIDRALELVVSDTPFAFWQYGGVADCAGIPAKNASTDDIYAFFDKTVQFSSYTDQGLDKYVPYYYQAGTQLGWPHVTNPKLADLLHHDDLAEPRGLVPRDIPMSFEKGVMAEVDDWVRSEGSELMFVNGEYDPWNTEPFELGGGTEDSFSYVVPAGNHGADIEGLPADQKSEATAALRRWGGVEASIKVSNTELDERPLERHPF</sequence>
<dbReference type="Gene3D" id="3.40.50.1820">
    <property type="entry name" value="alpha/beta hydrolase"/>
    <property type="match status" value="1"/>
</dbReference>
<dbReference type="RefSeq" id="WP_344677511.1">
    <property type="nucleotide sequence ID" value="NZ_BAAAUX010000001.1"/>
</dbReference>
<evidence type="ECO:0000313" key="5">
    <source>
        <dbReference type="EMBL" id="GAA2774723.1"/>
    </source>
</evidence>
<comment type="caution">
    <text evidence="5">The sequence shown here is derived from an EMBL/GenBank/DDBJ whole genome shotgun (WGS) entry which is preliminary data.</text>
</comment>
<keyword evidence="3" id="KW-0378">Hydrolase</keyword>